<name>A0A286JZT0_PSESF</name>
<proteinExistence type="predicted"/>
<evidence type="ECO:0000313" key="1">
    <source>
        <dbReference type="EMBL" id="AMW88304.1"/>
    </source>
</evidence>
<geneLocation type="plasmid" evidence="1">
    <name>pMG2_SR198</name>
</geneLocation>
<dbReference type="EMBL" id="KU950310">
    <property type="protein sequence ID" value="AMW88304.1"/>
    <property type="molecule type" value="Genomic_DNA"/>
</dbReference>
<keyword evidence="1" id="KW-0614">Plasmid</keyword>
<organism evidence="1">
    <name type="scientific">Pseudomonas syringae pv. actinidiae</name>
    <dbReference type="NCBI Taxonomy" id="103796"/>
    <lineage>
        <taxon>Bacteria</taxon>
        <taxon>Pseudomonadati</taxon>
        <taxon>Pseudomonadota</taxon>
        <taxon>Gammaproteobacteria</taxon>
        <taxon>Pseudomonadales</taxon>
        <taxon>Pseudomonadaceae</taxon>
        <taxon>Pseudomonas</taxon>
        <taxon>Pseudomonas syringae</taxon>
    </lineage>
</organism>
<reference evidence="1" key="1">
    <citation type="submission" date="2016-03" db="EMBL/GenBank/DDBJ databases">
        <title>The evolution of Pseudomonas syringe pv. actinidiae in New Zealand.</title>
        <authorList>
            <person name="Butler M.I."/>
            <person name="Taiaroa G."/>
            <person name="Stockwell P."/>
            <person name="Lamont I."/>
            <person name="Poulter R."/>
        </authorList>
    </citation>
    <scope>NUCLEOTIDE SEQUENCE</scope>
    <source>
        <strain evidence="1">SR198</strain>
        <plasmid evidence="1">pMG2_SR198</plasmid>
    </source>
</reference>
<dbReference type="RefSeq" id="WP_074294886.1">
    <property type="nucleotide sequence ID" value="NZ_KU950310.1"/>
</dbReference>
<sequence length="197" mass="21735">MDSYVNIKAIQSAKLTLKGYSETDTGRGLAWSCKVYLQNKKIGFVKDPGDGGITTTDVPIDTQISIVTALKRSAYAVRSKSAEHSVESLNPSAWFVTAVAQMVDEVASLRQLKRLAKTHLIVRLKSSENEFEFYKIAPSKSSQAKLLRQLGDDLISFMNDEIRALGFRCVACKPRSSSSWSTSCGRTMLARSTTQKT</sequence>
<accession>A0A286JZT0</accession>
<protein>
    <submittedName>
        <fullName evidence="1">Uncharacterized protein</fullName>
    </submittedName>
</protein>
<dbReference type="AlphaFoldDB" id="A0A286JZT0"/>